<dbReference type="EMBL" id="JAVDYF010000001">
    <property type="protein sequence ID" value="MDR7354320.1"/>
    <property type="molecule type" value="Genomic_DNA"/>
</dbReference>
<protein>
    <submittedName>
        <fullName evidence="1">Uncharacterized protein</fullName>
    </submittedName>
</protein>
<evidence type="ECO:0000313" key="2">
    <source>
        <dbReference type="Proteomes" id="UP001183619"/>
    </source>
</evidence>
<comment type="caution">
    <text evidence="1">The sequence shown here is derived from an EMBL/GenBank/DDBJ whole genome shotgun (WGS) entry which is preliminary data.</text>
</comment>
<proteinExistence type="predicted"/>
<reference evidence="1 2" key="1">
    <citation type="submission" date="2023-07" db="EMBL/GenBank/DDBJ databases">
        <title>Sequencing the genomes of 1000 actinobacteria strains.</title>
        <authorList>
            <person name="Klenk H.-P."/>
        </authorList>
    </citation>
    <scope>NUCLEOTIDE SEQUENCE [LARGE SCALE GENOMIC DNA]</scope>
    <source>
        <strain evidence="1 2">DSM 44508</strain>
    </source>
</reference>
<dbReference type="Proteomes" id="UP001183619">
    <property type="component" value="Unassembled WGS sequence"/>
</dbReference>
<name>A0ABU2B6U6_9CORY</name>
<gene>
    <name evidence="1" type="ORF">J2S37_000858</name>
</gene>
<sequence length="37" mass="4370">MEPYIQASNNHRKNAIARYEWNIEMSASIQQTLGYLQ</sequence>
<organism evidence="1 2">
    <name type="scientific">Corynebacterium felinum</name>
    <dbReference type="NCBI Taxonomy" id="131318"/>
    <lineage>
        <taxon>Bacteria</taxon>
        <taxon>Bacillati</taxon>
        <taxon>Actinomycetota</taxon>
        <taxon>Actinomycetes</taxon>
        <taxon>Mycobacteriales</taxon>
        <taxon>Corynebacteriaceae</taxon>
        <taxon>Corynebacterium</taxon>
    </lineage>
</organism>
<accession>A0ABU2B6U6</accession>
<evidence type="ECO:0000313" key="1">
    <source>
        <dbReference type="EMBL" id="MDR7354320.1"/>
    </source>
</evidence>
<keyword evidence="2" id="KW-1185">Reference proteome</keyword>